<organism evidence="1 2">
    <name type="scientific">Aulographum hederae CBS 113979</name>
    <dbReference type="NCBI Taxonomy" id="1176131"/>
    <lineage>
        <taxon>Eukaryota</taxon>
        <taxon>Fungi</taxon>
        <taxon>Dikarya</taxon>
        <taxon>Ascomycota</taxon>
        <taxon>Pezizomycotina</taxon>
        <taxon>Dothideomycetes</taxon>
        <taxon>Pleosporomycetidae</taxon>
        <taxon>Aulographales</taxon>
        <taxon>Aulographaceae</taxon>
    </lineage>
</organism>
<protein>
    <submittedName>
        <fullName evidence="1">Uncharacterized protein</fullName>
    </submittedName>
</protein>
<dbReference type="EMBL" id="ML977137">
    <property type="protein sequence ID" value="KAF1992228.1"/>
    <property type="molecule type" value="Genomic_DNA"/>
</dbReference>
<dbReference type="AlphaFoldDB" id="A0A6G1HH11"/>
<reference evidence="1" key="1">
    <citation type="journal article" date="2020" name="Stud. Mycol.">
        <title>101 Dothideomycetes genomes: a test case for predicting lifestyles and emergence of pathogens.</title>
        <authorList>
            <person name="Haridas S."/>
            <person name="Albert R."/>
            <person name="Binder M."/>
            <person name="Bloem J."/>
            <person name="Labutti K."/>
            <person name="Salamov A."/>
            <person name="Andreopoulos B."/>
            <person name="Baker S."/>
            <person name="Barry K."/>
            <person name="Bills G."/>
            <person name="Bluhm B."/>
            <person name="Cannon C."/>
            <person name="Castanera R."/>
            <person name="Culley D."/>
            <person name="Daum C."/>
            <person name="Ezra D."/>
            <person name="Gonzalez J."/>
            <person name="Henrissat B."/>
            <person name="Kuo A."/>
            <person name="Liang C."/>
            <person name="Lipzen A."/>
            <person name="Lutzoni F."/>
            <person name="Magnuson J."/>
            <person name="Mondo S."/>
            <person name="Nolan M."/>
            <person name="Ohm R."/>
            <person name="Pangilinan J."/>
            <person name="Park H.-J."/>
            <person name="Ramirez L."/>
            <person name="Alfaro M."/>
            <person name="Sun H."/>
            <person name="Tritt A."/>
            <person name="Yoshinaga Y."/>
            <person name="Zwiers L.-H."/>
            <person name="Turgeon B."/>
            <person name="Goodwin S."/>
            <person name="Spatafora J."/>
            <person name="Crous P."/>
            <person name="Grigoriev I."/>
        </authorList>
    </citation>
    <scope>NUCLEOTIDE SEQUENCE</scope>
    <source>
        <strain evidence="1">CBS 113979</strain>
    </source>
</reference>
<sequence length="82" mass="9141">MDEAKFSRSWVVFGSGRKGPILLLQARTTEPAQPQPVRNLTNSRRLTHKAAEILPKTAIQKPELGNQITAFRRGSSVRKTVT</sequence>
<evidence type="ECO:0000313" key="1">
    <source>
        <dbReference type="EMBL" id="KAF1992228.1"/>
    </source>
</evidence>
<evidence type="ECO:0000313" key="2">
    <source>
        <dbReference type="Proteomes" id="UP000800041"/>
    </source>
</evidence>
<name>A0A6G1HH11_9PEZI</name>
<dbReference type="Proteomes" id="UP000800041">
    <property type="component" value="Unassembled WGS sequence"/>
</dbReference>
<accession>A0A6G1HH11</accession>
<proteinExistence type="predicted"/>
<keyword evidence="2" id="KW-1185">Reference proteome</keyword>
<gene>
    <name evidence="1" type="ORF">K402DRAFT_1396</name>
</gene>